<evidence type="ECO:0000313" key="2">
    <source>
        <dbReference type="EMBL" id="KKB54478.1"/>
    </source>
</evidence>
<organism evidence="2 3">
    <name type="scientific">Parabacteroides gordonii MS-1 = DSM 23371</name>
    <dbReference type="NCBI Taxonomy" id="1203610"/>
    <lineage>
        <taxon>Bacteria</taxon>
        <taxon>Pseudomonadati</taxon>
        <taxon>Bacteroidota</taxon>
        <taxon>Bacteroidia</taxon>
        <taxon>Bacteroidales</taxon>
        <taxon>Tannerellaceae</taxon>
        <taxon>Parabacteroides</taxon>
    </lineage>
</organism>
<reference evidence="2 3" key="1">
    <citation type="submission" date="2013-04" db="EMBL/GenBank/DDBJ databases">
        <title>The Genome Sequence of Parabacteroides gordonii DSM 23371.</title>
        <authorList>
            <consortium name="The Broad Institute Genomics Platform"/>
            <person name="Earl A."/>
            <person name="Ward D."/>
            <person name="Feldgarden M."/>
            <person name="Gevers D."/>
            <person name="Martens E."/>
            <person name="Sakamoto M."/>
            <person name="Benno Y."/>
            <person name="Suzuki N."/>
            <person name="Matsunaga N."/>
            <person name="Koshihara K."/>
            <person name="Seki M."/>
            <person name="Komiya H."/>
            <person name="Walker B."/>
            <person name="Young S."/>
            <person name="Zeng Q."/>
            <person name="Gargeya S."/>
            <person name="Fitzgerald M."/>
            <person name="Haas B."/>
            <person name="Abouelleil A."/>
            <person name="Allen A.W."/>
            <person name="Alvarado L."/>
            <person name="Arachchi H.M."/>
            <person name="Berlin A.M."/>
            <person name="Chapman S.B."/>
            <person name="Gainer-Dewar J."/>
            <person name="Goldberg J."/>
            <person name="Griggs A."/>
            <person name="Gujja S."/>
            <person name="Hansen M."/>
            <person name="Howarth C."/>
            <person name="Imamovic A."/>
            <person name="Ireland A."/>
            <person name="Larimer J."/>
            <person name="McCowan C."/>
            <person name="Murphy C."/>
            <person name="Pearson M."/>
            <person name="Poon T.W."/>
            <person name="Priest M."/>
            <person name="Roberts A."/>
            <person name="Saif S."/>
            <person name="Shea T."/>
            <person name="Sisk P."/>
            <person name="Sykes S."/>
            <person name="Wortman J."/>
            <person name="Nusbaum C."/>
            <person name="Birren B."/>
        </authorList>
    </citation>
    <scope>NUCLEOTIDE SEQUENCE [LARGE SCALE GENOMIC DNA]</scope>
    <source>
        <strain evidence="2 3">MS-1</strain>
    </source>
</reference>
<name>A0A0F5J9S4_9BACT</name>
<dbReference type="AlphaFoldDB" id="A0A0F5J9S4"/>
<evidence type="ECO:0008006" key="4">
    <source>
        <dbReference type="Google" id="ProtNLM"/>
    </source>
</evidence>
<feature type="transmembrane region" description="Helical" evidence="1">
    <location>
        <begin position="68"/>
        <end position="87"/>
    </location>
</feature>
<accession>A0A0F5J9S4</accession>
<keyword evidence="3" id="KW-1185">Reference proteome</keyword>
<proteinExistence type="predicted"/>
<protein>
    <recommendedName>
        <fullName evidence="4">Zinc-finger domain-containing protein</fullName>
    </recommendedName>
</protein>
<dbReference type="PATRIC" id="fig|1203610.3.peg.3463"/>
<gene>
    <name evidence="2" type="ORF">HMPREF1536_03398</name>
</gene>
<comment type="caution">
    <text evidence="2">The sequence shown here is derived from an EMBL/GenBank/DDBJ whole genome shotgun (WGS) entry which is preliminary data.</text>
</comment>
<keyword evidence="1" id="KW-0812">Transmembrane</keyword>
<evidence type="ECO:0000256" key="1">
    <source>
        <dbReference type="SAM" id="Phobius"/>
    </source>
</evidence>
<dbReference type="EMBL" id="AQHW01000016">
    <property type="protein sequence ID" value="KKB54478.1"/>
    <property type="molecule type" value="Genomic_DNA"/>
</dbReference>
<dbReference type="RefSeq" id="WP_028727611.1">
    <property type="nucleotide sequence ID" value="NZ_AUAE01000017.1"/>
</dbReference>
<keyword evidence="1" id="KW-0472">Membrane</keyword>
<dbReference type="STRING" id="1203610.HMPREF1536_03398"/>
<dbReference type="HOGENOM" id="CLU_1853267_0_0_10"/>
<keyword evidence="1" id="KW-1133">Transmembrane helix</keyword>
<sequence>MDTCKEYREGDLLAYLKNKMSRGETEDFQFHLIHCKVCQDTLKRMRLMIEEESTPVVIRFERHKLYKWYAAAIGLLIVSSIGSYLYFNIPEGTDHHLDMDKMPVFHATDSIGINSDSIRQKDSIQVWDSLQMNSSIHR</sequence>
<evidence type="ECO:0000313" key="3">
    <source>
        <dbReference type="Proteomes" id="UP000033035"/>
    </source>
</evidence>
<dbReference type="Proteomes" id="UP000033035">
    <property type="component" value="Unassembled WGS sequence"/>
</dbReference>